<feature type="transmembrane region" description="Helical" evidence="1">
    <location>
        <begin position="52"/>
        <end position="75"/>
    </location>
</feature>
<protein>
    <submittedName>
        <fullName evidence="2">Uncharacterized membrane protein YhdT</fullName>
    </submittedName>
</protein>
<dbReference type="Pfam" id="PF06196">
    <property type="entry name" value="DUF997"/>
    <property type="match status" value="1"/>
</dbReference>
<evidence type="ECO:0000256" key="1">
    <source>
        <dbReference type="SAM" id="Phobius"/>
    </source>
</evidence>
<dbReference type="AlphaFoldDB" id="A0A1T4NYV8"/>
<dbReference type="PANTHER" id="PTHR39174">
    <property type="entry name" value="INNER MEMBRANE PROTEIN-RELATED"/>
    <property type="match status" value="1"/>
</dbReference>
<organism evidence="2 3">
    <name type="scientific">Vibrio cincinnatiensis DSM 19608</name>
    <dbReference type="NCBI Taxonomy" id="1123491"/>
    <lineage>
        <taxon>Bacteria</taxon>
        <taxon>Pseudomonadati</taxon>
        <taxon>Pseudomonadota</taxon>
        <taxon>Gammaproteobacteria</taxon>
        <taxon>Vibrionales</taxon>
        <taxon>Vibrionaceae</taxon>
        <taxon>Vibrio</taxon>
    </lineage>
</organism>
<dbReference type="EMBL" id="FUXB01000006">
    <property type="protein sequence ID" value="SJZ84453.1"/>
    <property type="molecule type" value="Genomic_DNA"/>
</dbReference>
<dbReference type="PANTHER" id="PTHR39174:SF1">
    <property type="entry name" value="INNER MEMBRANE PROTEIN"/>
    <property type="match status" value="1"/>
</dbReference>
<dbReference type="InterPro" id="IPR010398">
    <property type="entry name" value="DUF997"/>
</dbReference>
<accession>A0A1T4NYV8</accession>
<keyword evidence="1" id="KW-0472">Membrane</keyword>
<name>A0A1T4NYV8_VIBCI</name>
<keyword evidence="1" id="KW-1133">Transmembrane helix</keyword>
<dbReference type="STRING" id="1123491.SAMN02745782_01526"/>
<dbReference type="GeneID" id="70581769"/>
<evidence type="ECO:0000313" key="2">
    <source>
        <dbReference type="EMBL" id="SJZ84453.1"/>
    </source>
</evidence>
<keyword evidence="1" id="KW-0812">Transmembrane</keyword>
<dbReference type="RefSeq" id="WP_078925921.1">
    <property type="nucleotide sequence ID" value="NZ_FUXB01000006.1"/>
</dbReference>
<sequence length="93" mass="10572">MTPQARITQQAHREALAAIALALGYFLWWYASAYGFSAPQQDMSMPELYFGLPLWFVLACVIGPILFTVLCAVMVKMFYRDIPLDPVTRDSHE</sequence>
<feature type="transmembrane region" description="Helical" evidence="1">
    <location>
        <begin position="15"/>
        <end position="32"/>
    </location>
</feature>
<proteinExistence type="predicted"/>
<reference evidence="3" key="1">
    <citation type="submission" date="2017-02" db="EMBL/GenBank/DDBJ databases">
        <authorList>
            <person name="Varghese N."/>
            <person name="Submissions S."/>
        </authorList>
    </citation>
    <scope>NUCLEOTIDE SEQUENCE [LARGE SCALE GENOMIC DNA]</scope>
    <source>
        <strain evidence="3">DSM 19608</strain>
    </source>
</reference>
<keyword evidence="3" id="KW-1185">Reference proteome</keyword>
<gene>
    <name evidence="2" type="ORF">SAMN02745782_01526</name>
</gene>
<evidence type="ECO:0000313" key="3">
    <source>
        <dbReference type="Proteomes" id="UP000190834"/>
    </source>
</evidence>
<dbReference type="Proteomes" id="UP000190834">
    <property type="component" value="Unassembled WGS sequence"/>
</dbReference>
<dbReference type="OrthoDB" id="7062456at2"/>